<organism evidence="2 3">
    <name type="scientific">Trichogramma kaykai</name>
    <dbReference type="NCBI Taxonomy" id="54128"/>
    <lineage>
        <taxon>Eukaryota</taxon>
        <taxon>Metazoa</taxon>
        <taxon>Ecdysozoa</taxon>
        <taxon>Arthropoda</taxon>
        <taxon>Hexapoda</taxon>
        <taxon>Insecta</taxon>
        <taxon>Pterygota</taxon>
        <taxon>Neoptera</taxon>
        <taxon>Endopterygota</taxon>
        <taxon>Hymenoptera</taxon>
        <taxon>Apocrita</taxon>
        <taxon>Proctotrupomorpha</taxon>
        <taxon>Chalcidoidea</taxon>
        <taxon>Trichogrammatidae</taxon>
        <taxon>Trichogramma</taxon>
    </lineage>
</organism>
<evidence type="ECO:0000313" key="3">
    <source>
        <dbReference type="Proteomes" id="UP001627154"/>
    </source>
</evidence>
<keyword evidence="3" id="KW-1185">Reference proteome</keyword>
<comment type="caution">
    <text evidence="2">The sequence shown here is derived from an EMBL/GenBank/DDBJ whole genome shotgun (WGS) entry which is preliminary data.</text>
</comment>
<accession>A0ABD2WCU6</accession>
<evidence type="ECO:0000256" key="1">
    <source>
        <dbReference type="SAM" id="MobiDB-lite"/>
    </source>
</evidence>
<name>A0ABD2WCU6_9HYME</name>
<proteinExistence type="predicted"/>
<dbReference type="Proteomes" id="UP001627154">
    <property type="component" value="Unassembled WGS sequence"/>
</dbReference>
<feature type="region of interest" description="Disordered" evidence="1">
    <location>
        <begin position="1"/>
        <end position="35"/>
    </location>
</feature>
<protein>
    <submittedName>
        <fullName evidence="2">Uncharacterized protein</fullName>
    </submittedName>
</protein>
<evidence type="ECO:0000313" key="2">
    <source>
        <dbReference type="EMBL" id="KAL3390766.1"/>
    </source>
</evidence>
<dbReference type="EMBL" id="JBJJXI010000116">
    <property type="protein sequence ID" value="KAL3390766.1"/>
    <property type="molecule type" value="Genomic_DNA"/>
</dbReference>
<feature type="compositionally biased region" description="Basic residues" evidence="1">
    <location>
        <begin position="9"/>
        <end position="19"/>
    </location>
</feature>
<reference evidence="2 3" key="1">
    <citation type="journal article" date="2024" name="bioRxiv">
        <title>A reference genome for Trichogramma kaykai: A tiny desert-dwelling parasitoid wasp with competing sex-ratio distorters.</title>
        <authorList>
            <person name="Culotta J."/>
            <person name="Lindsey A.R."/>
        </authorList>
    </citation>
    <scope>NUCLEOTIDE SEQUENCE [LARGE SCALE GENOMIC DNA]</scope>
    <source>
        <strain evidence="2 3">KSX58</strain>
    </source>
</reference>
<dbReference type="AlphaFoldDB" id="A0ABD2WCU6"/>
<sequence length="161" mass="19317">MACFNGARKYTRRRDRGKKAPCLSDSDDDDDKGEKKGRLLARNYFLKQNVRRFPSDKRSKIQHSTFSLIPENRRVSRIMLEKKSDHKLSSKFMYMHRHTWSMYISKGKSKEKNERLVCCSRVVVMILRRCHLRGRKIDYFHFDVWLLSQLRSLYCSYVLEA</sequence>
<gene>
    <name evidence="2" type="ORF">TKK_014484</name>
</gene>